<dbReference type="PANTHER" id="PTHR30466">
    <property type="entry name" value="FLAVIN REDUCTASE"/>
    <property type="match status" value="1"/>
</dbReference>
<keyword evidence="1" id="KW-0560">Oxidoreductase</keyword>
<dbReference type="Pfam" id="PF01613">
    <property type="entry name" value="Flavin_Reduct"/>
    <property type="match status" value="1"/>
</dbReference>
<feature type="domain" description="Flavin reductase like" evidence="2">
    <location>
        <begin position="11"/>
        <end position="157"/>
    </location>
</feature>
<evidence type="ECO:0000256" key="1">
    <source>
        <dbReference type="ARBA" id="ARBA00023002"/>
    </source>
</evidence>
<dbReference type="InterPro" id="IPR050268">
    <property type="entry name" value="NADH-dep_flavin_reductase"/>
</dbReference>
<dbReference type="RefSeq" id="WP_213517058.1">
    <property type="nucleotide sequence ID" value="NZ_BOSE01000006.1"/>
</dbReference>
<evidence type="ECO:0000313" key="3">
    <source>
        <dbReference type="EMBL" id="GIP17576.1"/>
    </source>
</evidence>
<comment type="caution">
    <text evidence="3">The sequence shown here is derived from an EMBL/GenBank/DDBJ whole genome shotgun (WGS) entry which is preliminary data.</text>
</comment>
<reference evidence="3" key="1">
    <citation type="submission" date="2021-03" db="EMBL/GenBank/DDBJ databases">
        <title>Antimicrobial resistance genes in bacteria isolated from Japanese honey, and their potential for conferring macrolide and lincosamide resistance in the American foulbrood pathogen Paenibacillus larvae.</title>
        <authorList>
            <person name="Okamoto M."/>
            <person name="Kumagai M."/>
            <person name="Kanamori H."/>
            <person name="Takamatsu D."/>
        </authorList>
    </citation>
    <scope>NUCLEOTIDE SEQUENCE</scope>
    <source>
        <strain evidence="3">J40TS1</strain>
    </source>
</reference>
<gene>
    <name evidence="3" type="ORF">J40TS1_32180</name>
</gene>
<evidence type="ECO:0000259" key="2">
    <source>
        <dbReference type="SMART" id="SM00903"/>
    </source>
</evidence>
<keyword evidence="4" id="KW-1185">Reference proteome</keyword>
<name>A0A919YUL7_9BACL</name>
<dbReference type="PANTHER" id="PTHR30466:SF1">
    <property type="entry name" value="FMN REDUCTASE (NADH) RUTF"/>
    <property type="match status" value="1"/>
</dbReference>
<dbReference type="Gene3D" id="2.30.110.10">
    <property type="entry name" value="Electron Transport, Fmn-binding Protein, Chain A"/>
    <property type="match status" value="1"/>
</dbReference>
<dbReference type="GO" id="GO:0010181">
    <property type="term" value="F:FMN binding"/>
    <property type="evidence" value="ECO:0007669"/>
    <property type="project" value="InterPro"/>
</dbReference>
<sequence length="166" mass="17614">MIDSTVWRAAMGQFATGVTVITTVDEAGRPLGMTANAFTSLSLVPPMVLICVDNNSSTLPQLAASGKYCVNILADGQEAVSRQFAQRGASDKFAGIPYFSGLLGLPVIEGCLASVECELSEQLAGGDHMILLGHGKHIYETEAASEPLVFYRGKYRKLAELEVATS</sequence>
<protein>
    <submittedName>
        <fullName evidence="3">Oxidoreductase</fullName>
    </submittedName>
</protein>
<dbReference type="SMART" id="SM00903">
    <property type="entry name" value="Flavin_Reduct"/>
    <property type="match status" value="1"/>
</dbReference>
<dbReference type="EMBL" id="BOSE01000006">
    <property type="protein sequence ID" value="GIP17576.1"/>
    <property type="molecule type" value="Genomic_DNA"/>
</dbReference>
<dbReference type="InterPro" id="IPR012349">
    <property type="entry name" value="Split_barrel_FMN-bd"/>
</dbReference>
<accession>A0A919YUL7</accession>
<evidence type="ECO:0000313" key="4">
    <source>
        <dbReference type="Proteomes" id="UP000683139"/>
    </source>
</evidence>
<organism evidence="3 4">
    <name type="scientific">Paenibacillus montaniterrae</name>
    <dbReference type="NCBI Taxonomy" id="429341"/>
    <lineage>
        <taxon>Bacteria</taxon>
        <taxon>Bacillati</taxon>
        <taxon>Bacillota</taxon>
        <taxon>Bacilli</taxon>
        <taxon>Bacillales</taxon>
        <taxon>Paenibacillaceae</taxon>
        <taxon>Paenibacillus</taxon>
    </lineage>
</organism>
<dbReference type="InterPro" id="IPR002563">
    <property type="entry name" value="Flavin_Rdtase-like_dom"/>
</dbReference>
<dbReference type="GO" id="GO:0042602">
    <property type="term" value="F:riboflavin reductase (NADPH) activity"/>
    <property type="evidence" value="ECO:0007669"/>
    <property type="project" value="TreeGrafter"/>
</dbReference>
<dbReference type="Proteomes" id="UP000683139">
    <property type="component" value="Unassembled WGS sequence"/>
</dbReference>
<dbReference type="SUPFAM" id="SSF50475">
    <property type="entry name" value="FMN-binding split barrel"/>
    <property type="match status" value="1"/>
</dbReference>
<proteinExistence type="predicted"/>
<dbReference type="AlphaFoldDB" id="A0A919YUL7"/>